<feature type="transmembrane region" description="Helical" evidence="1">
    <location>
        <begin position="421"/>
        <end position="442"/>
    </location>
</feature>
<name>A0A4P8XKH6_9BACL</name>
<reference evidence="3 4" key="1">
    <citation type="submission" date="2019-05" db="EMBL/GenBank/DDBJ databases">
        <authorList>
            <person name="Chen C."/>
        </authorList>
    </citation>
    <scope>NUCLEOTIDE SEQUENCE [LARGE SCALE GENOMIC DNA]</scope>
    <source>
        <strain evidence="3 4">HB172198</strain>
    </source>
</reference>
<feature type="transmembrane region" description="Helical" evidence="1">
    <location>
        <begin position="504"/>
        <end position="528"/>
    </location>
</feature>
<dbReference type="InterPro" id="IPR045175">
    <property type="entry name" value="M28_fam"/>
</dbReference>
<feature type="transmembrane region" description="Helical" evidence="1">
    <location>
        <begin position="534"/>
        <end position="551"/>
    </location>
</feature>
<evidence type="ECO:0000313" key="4">
    <source>
        <dbReference type="Proteomes" id="UP000300879"/>
    </source>
</evidence>
<accession>A0A4P8XKH6</accession>
<proteinExistence type="predicted"/>
<evidence type="ECO:0000313" key="3">
    <source>
        <dbReference type="EMBL" id="QCT02918.1"/>
    </source>
</evidence>
<dbReference type="EMBL" id="CP040396">
    <property type="protein sequence ID" value="QCT02918.1"/>
    <property type="molecule type" value="Genomic_DNA"/>
</dbReference>
<keyword evidence="1" id="KW-0812">Transmembrane</keyword>
<protein>
    <submittedName>
        <fullName evidence="3">Peptidase, M28 family</fullName>
    </submittedName>
</protein>
<dbReference type="Gene3D" id="3.40.630.10">
    <property type="entry name" value="Zn peptidases"/>
    <property type="match status" value="1"/>
</dbReference>
<keyword evidence="1" id="KW-0472">Membrane</keyword>
<feature type="transmembrane region" description="Helical" evidence="1">
    <location>
        <begin position="475"/>
        <end position="492"/>
    </location>
</feature>
<feature type="transmembrane region" description="Helical" evidence="1">
    <location>
        <begin position="449"/>
        <end position="469"/>
    </location>
</feature>
<dbReference type="KEGG" id="palo:E6C60_2205"/>
<gene>
    <name evidence="3" type="ORF">E6C60_2205</name>
</gene>
<dbReference type="SUPFAM" id="SSF53187">
    <property type="entry name" value="Zn-dependent exopeptidases"/>
    <property type="match status" value="1"/>
</dbReference>
<dbReference type="PANTHER" id="PTHR12147:SF26">
    <property type="entry name" value="PEPTIDASE M28 DOMAIN-CONTAINING PROTEIN"/>
    <property type="match status" value="1"/>
</dbReference>
<dbReference type="Proteomes" id="UP000300879">
    <property type="component" value="Chromosome"/>
</dbReference>
<dbReference type="RefSeq" id="WP_233280981.1">
    <property type="nucleotide sequence ID" value="NZ_CP040396.1"/>
</dbReference>
<evidence type="ECO:0000256" key="1">
    <source>
        <dbReference type="SAM" id="Phobius"/>
    </source>
</evidence>
<dbReference type="InterPro" id="IPR007484">
    <property type="entry name" value="Peptidase_M28"/>
</dbReference>
<dbReference type="Pfam" id="PF04389">
    <property type="entry name" value="Peptidase_M28"/>
    <property type="match status" value="1"/>
</dbReference>
<keyword evidence="4" id="KW-1185">Reference proteome</keyword>
<dbReference type="PANTHER" id="PTHR12147">
    <property type="entry name" value="METALLOPEPTIDASE M28 FAMILY MEMBER"/>
    <property type="match status" value="1"/>
</dbReference>
<feature type="transmembrane region" description="Helical" evidence="1">
    <location>
        <begin position="563"/>
        <end position="583"/>
    </location>
</feature>
<keyword evidence="1" id="KW-1133">Transmembrane helix</keyword>
<evidence type="ECO:0000259" key="2">
    <source>
        <dbReference type="Pfam" id="PF04389"/>
    </source>
</evidence>
<sequence>MKTVKVQNEALGKRSAAAVTTSPYRPWTPIVFLLSTVLIITAVLWAESPTAPKPASAPLDQFSAERAMSHIQQIAQEPHPSGSEENLKVRNYLVEQMELLGLNPEQHTFTSRVVTRRINAEMELTNLRGLIPGTENGKPLLLMTHYDSVPTAPGANDASVSVGALLETARVLQQGPAPRNDIWIVLTDGEEIGLAGAKGFFKEHEEEDFGLIANFEARGSRGASFMFQTSEGNRGLIEEYAKTASKPVGNSVLVDLYKKMPNDTDLTVALEYGHPGINFAFGEGWEAYHTPLDNIDQVSLHTLQHHGENVLSIARHFGNLDLSSLENPDNQIYFNLFGMLFHYPSSLAISILVFLFLMWLGLAVWLLRSKRAHWRGSCWGAAIPLFSGLMSTGVCYLVWLAVHKLWASSMTQFTGAVYDSILYSLVFVLLTAAIHIACTRWLQPKSSSLEMMLGGSVVVLILLAASTLWLTGASYLFAVPLAGLLLLMGLSARTQESGRSAAEVSVLVIFGSSLLPLLLFTSILHIVFLMLPPSIHLFSMIIIAPVLAMMAPAIRMLSFSWKWVIPVLTVSAVVLLGAAWSLAEPGPDRPVYTEYDHAH</sequence>
<feature type="domain" description="Peptidase M28" evidence="2">
    <location>
        <begin position="129"/>
        <end position="313"/>
    </location>
</feature>
<feature type="transmembrane region" description="Helical" evidence="1">
    <location>
        <begin position="379"/>
        <end position="401"/>
    </location>
</feature>
<dbReference type="GO" id="GO:0006508">
    <property type="term" value="P:proteolysis"/>
    <property type="evidence" value="ECO:0007669"/>
    <property type="project" value="InterPro"/>
</dbReference>
<organism evidence="3 4">
    <name type="scientific">Paenibacillus algicola</name>
    <dbReference type="NCBI Taxonomy" id="2565926"/>
    <lineage>
        <taxon>Bacteria</taxon>
        <taxon>Bacillati</taxon>
        <taxon>Bacillota</taxon>
        <taxon>Bacilli</taxon>
        <taxon>Bacillales</taxon>
        <taxon>Paenibacillaceae</taxon>
        <taxon>Paenibacillus</taxon>
    </lineage>
</organism>
<feature type="transmembrane region" description="Helical" evidence="1">
    <location>
        <begin position="347"/>
        <end position="367"/>
    </location>
</feature>
<dbReference type="GO" id="GO:0008235">
    <property type="term" value="F:metalloexopeptidase activity"/>
    <property type="evidence" value="ECO:0007669"/>
    <property type="project" value="InterPro"/>
</dbReference>
<dbReference type="AlphaFoldDB" id="A0A4P8XKH6"/>
<feature type="transmembrane region" description="Helical" evidence="1">
    <location>
        <begin position="27"/>
        <end position="46"/>
    </location>
</feature>